<evidence type="ECO:0000313" key="3">
    <source>
        <dbReference type="EnsemblMetazoa" id="XP_030855542"/>
    </source>
</evidence>
<accession>A0A7M7PV66</accession>
<reference evidence="3" key="2">
    <citation type="submission" date="2021-01" db="UniProtKB">
        <authorList>
            <consortium name="EnsemblMetazoa"/>
        </authorList>
    </citation>
    <scope>IDENTIFICATION</scope>
</reference>
<dbReference type="PANTHER" id="PTHR31912">
    <property type="entry name" value="IP13529P"/>
    <property type="match status" value="1"/>
</dbReference>
<feature type="domain" description="C2H2-type" evidence="2">
    <location>
        <begin position="39"/>
        <end position="62"/>
    </location>
</feature>
<organism evidence="3 4">
    <name type="scientific">Strongylocentrotus purpuratus</name>
    <name type="common">Purple sea urchin</name>
    <dbReference type="NCBI Taxonomy" id="7668"/>
    <lineage>
        <taxon>Eukaryota</taxon>
        <taxon>Metazoa</taxon>
        <taxon>Echinodermata</taxon>
        <taxon>Eleutherozoa</taxon>
        <taxon>Echinozoa</taxon>
        <taxon>Echinoidea</taxon>
        <taxon>Euechinoidea</taxon>
        <taxon>Echinacea</taxon>
        <taxon>Camarodonta</taxon>
        <taxon>Echinidea</taxon>
        <taxon>Strongylocentrotidae</taxon>
        <taxon>Strongylocentrotus</taxon>
    </lineage>
</organism>
<dbReference type="OrthoDB" id="7699125at2759"/>
<dbReference type="EnsemblMetazoa" id="XM_030999682">
    <property type="protein sequence ID" value="XP_030855542"/>
    <property type="gene ID" value="LOC115929735"/>
</dbReference>
<dbReference type="OMA" id="VKEPCAL"/>
<feature type="region of interest" description="Disordered" evidence="1">
    <location>
        <begin position="69"/>
        <end position="89"/>
    </location>
</feature>
<sequence>MGYICFKCNIRIPGPVSNLVSHLHMAHALFDLKNLHLVCSQGGCPSSFKTFNSFRKHIVRSHPFDEADHEENIPIRYGNREDDEDSDVDDDVEFGRNVENNEDDMNDDISKSAARFLAGLLSETNMTYASMQRIVSSTSELNQEVVNNLRRRIVDALGRVGLQEGSEQYETIISEFDRETRLYEGLSSRYSQEKFIHDHLNIVQPQSIFLGFRHDVRTDKQTGQTKEVLVRETFQYIPVLSTLGMIHGSEVASHEIEVGHCSNDGILRDFCDGDHYRNHPLFSNGQAIQICLYFDEFEVVNPLGSKRGIHKIAAFYYTLKNLPPWMNSSLDNVHLLAFCNCIDLKKYGFDAVLAPFVDEVKKLETEEGAQIVLPDKSVKTVRGTLAQVCGDNLGLNGLLGFVESFSANRPCRTCLGQREEFQTRFLGEEFELRNRESHGEHVEASQQNAAAVSQTGVKRNSILNSLQFYHVAQNVVPDIMHDVLEGVGPMEVKLVLHQFIYVDNFFTLDTLNSHISSHSYGFCDQKNKPSCILESTLKNKDNSLKQHASQMWCLLRVLPLLIGSFIPRGNLHWSLILLLRTIVDVVFSDSVTEGLIIYLKHLIHEHHTLFRQVFPNVNLLPKHHFMVHYPMAMKKMGPLINLWSMRFEAKHSCSKRLAGVVGCFKDFCLTAAARHQVSHCSAWSQQGQGNPTAEVEDVVACSVAEIAYFPALVDELPGLRRTDDAFLAQRITHLGTTYRCSSVVVLDIGTELPTFGQISNSVIVRETVFLTGYLLKAEYFDEHLHCYIVNETDEMFFTRPGSLKSFRTLHLNRYGEKMAIIPRNHILCKT</sequence>
<name>A0A7M7PV66_STRPU</name>
<dbReference type="AlphaFoldDB" id="A0A7M7PV66"/>
<protein>
    <recommendedName>
        <fullName evidence="2">C2H2-type domain-containing protein</fullName>
    </recommendedName>
</protein>
<dbReference type="PANTHER" id="PTHR31912:SF36">
    <property type="entry name" value="C2H2-TYPE DOMAIN-CONTAINING PROTEIN"/>
    <property type="match status" value="1"/>
</dbReference>
<dbReference type="InParanoid" id="A0A7M7PV66"/>
<reference evidence="4" key="1">
    <citation type="submission" date="2015-02" db="EMBL/GenBank/DDBJ databases">
        <title>Genome sequencing for Strongylocentrotus purpuratus.</title>
        <authorList>
            <person name="Murali S."/>
            <person name="Liu Y."/>
            <person name="Vee V."/>
            <person name="English A."/>
            <person name="Wang M."/>
            <person name="Skinner E."/>
            <person name="Han Y."/>
            <person name="Muzny D.M."/>
            <person name="Worley K.C."/>
            <person name="Gibbs R.A."/>
        </authorList>
    </citation>
    <scope>NUCLEOTIDE SEQUENCE</scope>
</reference>
<evidence type="ECO:0000256" key="1">
    <source>
        <dbReference type="SAM" id="MobiDB-lite"/>
    </source>
</evidence>
<dbReference type="PROSITE" id="PS00028">
    <property type="entry name" value="ZINC_FINGER_C2H2_1"/>
    <property type="match status" value="1"/>
</dbReference>
<dbReference type="GeneID" id="115929735"/>
<evidence type="ECO:0000259" key="2">
    <source>
        <dbReference type="PROSITE" id="PS00028"/>
    </source>
</evidence>
<dbReference type="Proteomes" id="UP000007110">
    <property type="component" value="Unassembled WGS sequence"/>
</dbReference>
<keyword evidence="4" id="KW-1185">Reference proteome</keyword>
<dbReference type="KEGG" id="spu:115929735"/>
<proteinExistence type="predicted"/>
<dbReference type="SMART" id="SM00355">
    <property type="entry name" value="ZnF_C2H2"/>
    <property type="match status" value="2"/>
</dbReference>
<dbReference type="InterPro" id="IPR013087">
    <property type="entry name" value="Znf_C2H2_type"/>
</dbReference>
<evidence type="ECO:0000313" key="4">
    <source>
        <dbReference type="Proteomes" id="UP000007110"/>
    </source>
</evidence>
<dbReference type="RefSeq" id="XP_030855542.1">
    <property type="nucleotide sequence ID" value="XM_030999682.1"/>
</dbReference>